<comment type="caution">
    <text evidence="9">The sequence shown here is derived from an EMBL/GenBank/DDBJ whole genome shotgun (WGS) entry which is preliminary data.</text>
</comment>
<dbReference type="GO" id="GO:0003918">
    <property type="term" value="F:DNA topoisomerase type II (double strand cut, ATP-hydrolyzing) activity"/>
    <property type="evidence" value="ECO:0007669"/>
    <property type="project" value="UniProtKB-EC"/>
</dbReference>
<dbReference type="SUPFAM" id="SSF55874">
    <property type="entry name" value="ATPase domain of HSP90 chaperone/DNA topoisomerase II/histidine kinase"/>
    <property type="match status" value="1"/>
</dbReference>
<keyword evidence="7" id="KW-0238">DNA-binding</keyword>
<comment type="catalytic activity">
    <reaction evidence="1">
        <text>ATP-dependent breakage, passage and rejoining of double-stranded DNA.</text>
        <dbReference type="EC" id="5.6.2.2"/>
    </reaction>
</comment>
<accession>A0A268QWM5</accession>
<dbReference type="EMBL" id="NPBS01000693">
    <property type="protein sequence ID" value="PAF12282.1"/>
    <property type="molecule type" value="Genomic_DNA"/>
</dbReference>
<keyword evidence="5" id="KW-0067">ATP-binding</keyword>
<proteinExistence type="inferred from homology"/>
<evidence type="ECO:0000256" key="7">
    <source>
        <dbReference type="ARBA" id="ARBA00023125"/>
    </source>
</evidence>
<dbReference type="PANTHER" id="PTHR45866:SF1">
    <property type="entry name" value="DNA GYRASE SUBUNIT B, MITOCHONDRIAL"/>
    <property type="match status" value="1"/>
</dbReference>
<reference evidence="9 10" key="1">
    <citation type="submission" date="2017-07" db="EMBL/GenBank/DDBJ databases">
        <title>Isolation and whole genome analysis of endospore-forming bacteria from heroin.</title>
        <authorList>
            <person name="Kalinowski J."/>
            <person name="Ahrens B."/>
            <person name="Al-Dilaimi A."/>
            <person name="Winkler A."/>
            <person name="Wibberg D."/>
            <person name="Schleenbecker U."/>
            <person name="Ruckert C."/>
            <person name="Wolfel R."/>
            <person name="Grass G."/>
        </authorList>
    </citation>
    <scope>NUCLEOTIDE SEQUENCE [LARGE SCALE GENOMIC DNA]</scope>
    <source>
        <strain evidence="9 10">7523-2</strain>
    </source>
</reference>
<keyword evidence="8" id="KW-0413">Isomerase</keyword>
<evidence type="ECO:0000256" key="3">
    <source>
        <dbReference type="ARBA" id="ARBA00012895"/>
    </source>
</evidence>
<name>A0A268QWM5_SHOCL</name>
<dbReference type="GO" id="GO:0005524">
    <property type="term" value="F:ATP binding"/>
    <property type="evidence" value="ECO:0007669"/>
    <property type="project" value="UniProtKB-KW"/>
</dbReference>
<evidence type="ECO:0000256" key="4">
    <source>
        <dbReference type="ARBA" id="ARBA00022741"/>
    </source>
</evidence>
<evidence type="ECO:0000256" key="1">
    <source>
        <dbReference type="ARBA" id="ARBA00000185"/>
    </source>
</evidence>
<protein>
    <recommendedName>
        <fullName evidence="3">DNA topoisomerase (ATP-hydrolyzing)</fullName>
        <ecNumber evidence="3">5.6.2.2</ecNumber>
    </recommendedName>
</protein>
<dbReference type="GO" id="GO:0003677">
    <property type="term" value="F:DNA binding"/>
    <property type="evidence" value="ECO:0007669"/>
    <property type="project" value="UniProtKB-KW"/>
</dbReference>
<evidence type="ECO:0000256" key="6">
    <source>
        <dbReference type="ARBA" id="ARBA00023029"/>
    </source>
</evidence>
<evidence type="ECO:0000256" key="2">
    <source>
        <dbReference type="ARBA" id="ARBA00010708"/>
    </source>
</evidence>
<keyword evidence="6" id="KW-0799">Topoisomerase</keyword>
<gene>
    <name evidence="9" type="ORF">CHH61_25105</name>
</gene>
<evidence type="ECO:0000256" key="5">
    <source>
        <dbReference type="ARBA" id="ARBA00022840"/>
    </source>
</evidence>
<dbReference type="InterPro" id="IPR036890">
    <property type="entry name" value="HATPase_C_sf"/>
</dbReference>
<dbReference type="Gene3D" id="3.30.565.10">
    <property type="entry name" value="Histidine kinase-like ATPase, C-terminal domain"/>
    <property type="match status" value="1"/>
</dbReference>
<feature type="non-terminal residue" evidence="9">
    <location>
        <position position="62"/>
    </location>
</feature>
<evidence type="ECO:0000313" key="10">
    <source>
        <dbReference type="Proteomes" id="UP000216133"/>
    </source>
</evidence>
<evidence type="ECO:0000256" key="8">
    <source>
        <dbReference type="ARBA" id="ARBA00023235"/>
    </source>
</evidence>
<comment type="similarity">
    <text evidence="2">Belongs to the type II topoisomerase GyrB family.</text>
</comment>
<sequence>MEQKAVQEQSYDENQIQVLEGLEAVRKRPGMYIGSTSAKGLHHLVWEIVDNSIDEALAGYCT</sequence>
<dbReference type="PANTHER" id="PTHR45866">
    <property type="entry name" value="DNA GYRASE/TOPOISOMERASE SUBUNIT B"/>
    <property type="match status" value="1"/>
</dbReference>
<evidence type="ECO:0000313" key="9">
    <source>
        <dbReference type="EMBL" id="PAF12282.1"/>
    </source>
</evidence>
<dbReference type="Proteomes" id="UP000216133">
    <property type="component" value="Unassembled WGS sequence"/>
</dbReference>
<dbReference type="RefSeq" id="WP_143118122.1">
    <property type="nucleotide sequence ID" value="NZ_NPBS01000693.1"/>
</dbReference>
<dbReference type="EC" id="5.6.2.2" evidence="3"/>
<organism evidence="9 10">
    <name type="scientific">Shouchella clausii</name>
    <name type="common">Alkalihalobacillus clausii</name>
    <dbReference type="NCBI Taxonomy" id="79880"/>
    <lineage>
        <taxon>Bacteria</taxon>
        <taxon>Bacillati</taxon>
        <taxon>Bacillota</taxon>
        <taxon>Bacilli</taxon>
        <taxon>Bacillales</taxon>
        <taxon>Bacillaceae</taxon>
        <taxon>Shouchella</taxon>
    </lineage>
</organism>
<dbReference type="AlphaFoldDB" id="A0A268QWM5"/>
<keyword evidence="4" id="KW-0547">Nucleotide-binding</keyword>